<dbReference type="Gene3D" id="1.20.1280.50">
    <property type="match status" value="1"/>
</dbReference>
<dbReference type="Gene3D" id="3.80.10.10">
    <property type="entry name" value="Ribonuclease Inhibitor"/>
    <property type="match status" value="1"/>
</dbReference>
<protein>
    <recommendedName>
        <fullName evidence="1">F-box domain-containing protein</fullName>
    </recommendedName>
</protein>
<dbReference type="SUPFAM" id="SSF81383">
    <property type="entry name" value="F-box domain"/>
    <property type="match status" value="1"/>
</dbReference>
<dbReference type="InterPro" id="IPR036047">
    <property type="entry name" value="F-box-like_dom_sf"/>
</dbReference>
<sequence length="551" mass="62031">MLSYFVQASFNSLNPTNPRIAAKTHGEMSDLFFTFKSSSNTARNSSLHRISQSRGILSEHDRQVISQYLIDVEGDMRRCEVEASRLFAAMKTLEHRRKGLEKSMELYRSLLSPVHRLPREILSDIFGFCCAHNWLSGFSKKPKVIQLSMVCGRWRDIILSTPSLWSRLGLGIMTGDRQTRASERSLAEITKLFMERSRNMPITLDLSDCLNCPTEIISHLIKSTDRWLDVTFSRAFLEVLVTGNITVNLPMLKRLVLLSDVVLPKQNMFSNCPALGSVECLPDAHRDVVLPWAQIRSLTLRDSRTGDALAMLMKCPLLEEVTLSTIGWDFDTVTSSELITLPHIHSLNIHLTEASEVPGFTFRFATLPLLTSLTISHFEDGELKHNWEETRMISYIEKFLVRSQCTITSLQLENLLLDDHQVLALITLLPALETLALEEHGGIDGEGGNRIVTTHFLSRLVLEIGSLSSSPLLPRLSNLSLVVFDSNLDVNALFNAVVSRWKPVLKSHVESLLSVSVTIYHDGGSRDSWLPHLEALKPFRATGLRFSLVEI</sequence>
<dbReference type="AlphaFoldDB" id="A0AAW0BKP0"/>
<feature type="domain" description="F-box" evidence="1">
    <location>
        <begin position="111"/>
        <end position="168"/>
    </location>
</feature>
<organism evidence="2 3">
    <name type="scientific">Paramarasmius palmivorus</name>
    <dbReference type="NCBI Taxonomy" id="297713"/>
    <lineage>
        <taxon>Eukaryota</taxon>
        <taxon>Fungi</taxon>
        <taxon>Dikarya</taxon>
        <taxon>Basidiomycota</taxon>
        <taxon>Agaricomycotina</taxon>
        <taxon>Agaricomycetes</taxon>
        <taxon>Agaricomycetidae</taxon>
        <taxon>Agaricales</taxon>
        <taxon>Marasmiineae</taxon>
        <taxon>Marasmiaceae</taxon>
        <taxon>Paramarasmius</taxon>
    </lineage>
</organism>
<dbReference type="Pfam" id="PF12937">
    <property type="entry name" value="F-box-like"/>
    <property type="match status" value="1"/>
</dbReference>
<reference evidence="2 3" key="1">
    <citation type="submission" date="2024-01" db="EMBL/GenBank/DDBJ databases">
        <title>A draft genome for a cacao thread blight-causing isolate of Paramarasmius palmivorus.</title>
        <authorList>
            <person name="Baruah I.K."/>
            <person name="Bukari Y."/>
            <person name="Amoako-Attah I."/>
            <person name="Meinhardt L.W."/>
            <person name="Bailey B.A."/>
            <person name="Cohen S.P."/>
        </authorList>
    </citation>
    <scope>NUCLEOTIDE SEQUENCE [LARGE SCALE GENOMIC DNA]</scope>
    <source>
        <strain evidence="2 3">GH-12</strain>
    </source>
</reference>
<keyword evidence="3" id="KW-1185">Reference proteome</keyword>
<accession>A0AAW0BKP0</accession>
<evidence type="ECO:0000313" key="3">
    <source>
        <dbReference type="Proteomes" id="UP001383192"/>
    </source>
</evidence>
<evidence type="ECO:0000313" key="2">
    <source>
        <dbReference type="EMBL" id="KAK7026876.1"/>
    </source>
</evidence>
<dbReference type="EMBL" id="JAYKXP010000099">
    <property type="protein sequence ID" value="KAK7026876.1"/>
    <property type="molecule type" value="Genomic_DNA"/>
</dbReference>
<name>A0AAW0BKP0_9AGAR</name>
<dbReference type="PROSITE" id="PS50181">
    <property type="entry name" value="FBOX"/>
    <property type="match status" value="1"/>
</dbReference>
<comment type="caution">
    <text evidence="2">The sequence shown here is derived from an EMBL/GenBank/DDBJ whole genome shotgun (WGS) entry which is preliminary data.</text>
</comment>
<dbReference type="Proteomes" id="UP001383192">
    <property type="component" value="Unassembled WGS sequence"/>
</dbReference>
<evidence type="ECO:0000259" key="1">
    <source>
        <dbReference type="PROSITE" id="PS50181"/>
    </source>
</evidence>
<proteinExistence type="predicted"/>
<dbReference type="InterPro" id="IPR001810">
    <property type="entry name" value="F-box_dom"/>
</dbReference>
<gene>
    <name evidence="2" type="ORF">VNI00_015418</name>
</gene>
<dbReference type="InterPro" id="IPR032675">
    <property type="entry name" value="LRR_dom_sf"/>
</dbReference>
<dbReference type="SUPFAM" id="SSF52047">
    <property type="entry name" value="RNI-like"/>
    <property type="match status" value="1"/>
</dbReference>